<reference evidence="3" key="1">
    <citation type="submission" date="2021-03" db="EMBL/GenBank/DDBJ databases">
        <title>Draft genome sequence of rust myrtle Austropuccinia psidii MF-1, a brazilian biotype.</title>
        <authorList>
            <person name="Quecine M.C."/>
            <person name="Pachon D.M.R."/>
            <person name="Bonatelli M.L."/>
            <person name="Correr F.H."/>
            <person name="Franceschini L.M."/>
            <person name="Leite T.F."/>
            <person name="Margarido G.R.A."/>
            <person name="Almeida C.A."/>
            <person name="Ferrarezi J.A."/>
            <person name="Labate C.A."/>
        </authorList>
    </citation>
    <scope>NUCLEOTIDE SEQUENCE</scope>
    <source>
        <strain evidence="3">MF-1</strain>
    </source>
</reference>
<keyword evidence="4" id="KW-1185">Reference proteome</keyword>
<dbReference type="Gene3D" id="1.10.340.70">
    <property type="match status" value="1"/>
</dbReference>
<evidence type="ECO:0000313" key="3">
    <source>
        <dbReference type="EMBL" id="MBW0500831.1"/>
    </source>
</evidence>
<evidence type="ECO:0000256" key="1">
    <source>
        <dbReference type="SAM" id="MobiDB-lite"/>
    </source>
</evidence>
<accession>A0A9Q3HDH3</accession>
<dbReference type="Proteomes" id="UP000765509">
    <property type="component" value="Unassembled WGS sequence"/>
</dbReference>
<organism evidence="3 4">
    <name type="scientific">Austropuccinia psidii MF-1</name>
    <dbReference type="NCBI Taxonomy" id="1389203"/>
    <lineage>
        <taxon>Eukaryota</taxon>
        <taxon>Fungi</taxon>
        <taxon>Dikarya</taxon>
        <taxon>Basidiomycota</taxon>
        <taxon>Pucciniomycotina</taxon>
        <taxon>Pucciniomycetes</taxon>
        <taxon>Pucciniales</taxon>
        <taxon>Sphaerophragmiaceae</taxon>
        <taxon>Austropuccinia</taxon>
    </lineage>
</organism>
<sequence length="126" mass="14624">MLRACKHNKCFLIDGLLYHREKHASSLTVIDRDHISLILQECYQCPYMGQMSEDKTKERVASTAWWLQLEQGCSEYINTCEILQKANINMEEIWATSTYRITQTPMGNHPHGLGQRTGPRRQGKLQ</sequence>
<dbReference type="AlphaFoldDB" id="A0A9Q3HDH3"/>
<dbReference type="Pfam" id="PF17921">
    <property type="entry name" value="Integrase_H2C2"/>
    <property type="match status" value="1"/>
</dbReference>
<evidence type="ECO:0000259" key="2">
    <source>
        <dbReference type="Pfam" id="PF17921"/>
    </source>
</evidence>
<proteinExistence type="predicted"/>
<feature type="domain" description="Integrase zinc-binding" evidence="2">
    <location>
        <begin position="31"/>
        <end position="87"/>
    </location>
</feature>
<dbReference type="InterPro" id="IPR041588">
    <property type="entry name" value="Integrase_H2C2"/>
</dbReference>
<feature type="region of interest" description="Disordered" evidence="1">
    <location>
        <begin position="105"/>
        <end position="126"/>
    </location>
</feature>
<evidence type="ECO:0000313" key="4">
    <source>
        <dbReference type="Proteomes" id="UP000765509"/>
    </source>
</evidence>
<name>A0A9Q3HDH3_9BASI</name>
<protein>
    <recommendedName>
        <fullName evidence="2">Integrase zinc-binding domain-containing protein</fullName>
    </recommendedName>
</protein>
<comment type="caution">
    <text evidence="3">The sequence shown here is derived from an EMBL/GenBank/DDBJ whole genome shotgun (WGS) entry which is preliminary data.</text>
</comment>
<dbReference type="EMBL" id="AVOT02016017">
    <property type="protein sequence ID" value="MBW0500831.1"/>
    <property type="molecule type" value="Genomic_DNA"/>
</dbReference>
<gene>
    <name evidence="3" type="ORF">O181_040546</name>
</gene>